<dbReference type="PROSITE" id="PS50076">
    <property type="entry name" value="DNAJ_2"/>
    <property type="match status" value="1"/>
</dbReference>
<evidence type="ECO:0000259" key="1">
    <source>
        <dbReference type="PROSITE" id="PS50076"/>
    </source>
</evidence>
<accession>A0A484H707</accession>
<evidence type="ECO:0000313" key="2">
    <source>
        <dbReference type="EMBL" id="VBB69185.1"/>
    </source>
</evidence>
<protein>
    <submittedName>
        <fullName evidence="2">FIG003437: hypothetical with DnaJ-like domain</fullName>
    </submittedName>
</protein>
<name>A0A484H707_9ZZZZ</name>
<organism evidence="2">
    <name type="scientific">invertebrate metagenome</name>
    <dbReference type="NCBI Taxonomy" id="1711999"/>
    <lineage>
        <taxon>unclassified sequences</taxon>
        <taxon>metagenomes</taxon>
        <taxon>organismal metagenomes</taxon>
    </lineage>
</organism>
<dbReference type="EMBL" id="LR026963">
    <property type="protein sequence ID" value="VBB69185.1"/>
    <property type="molecule type" value="Genomic_DNA"/>
</dbReference>
<dbReference type="Gene3D" id="1.10.287.110">
    <property type="entry name" value="DnaJ domain"/>
    <property type="match status" value="1"/>
</dbReference>
<dbReference type="CDD" id="cd06257">
    <property type="entry name" value="DnaJ"/>
    <property type="match status" value="1"/>
</dbReference>
<feature type="domain" description="J" evidence="1">
    <location>
        <begin position="1"/>
        <end position="56"/>
    </location>
</feature>
<dbReference type="Pfam" id="PF00226">
    <property type="entry name" value="DnaJ"/>
    <property type="match status" value="1"/>
</dbReference>
<reference evidence="2" key="1">
    <citation type="submission" date="2018-10" db="EMBL/GenBank/DDBJ databases">
        <authorList>
            <person name="Gruber-Vodicka H."/>
            <person name="Jaeckle O."/>
        </authorList>
    </citation>
    <scope>NUCLEOTIDE SEQUENCE</scope>
</reference>
<sequence>MRAMELQYPVTKTEVKARYKELVKRLHPDVHGGDRTSEERLKIVIEAYKTLMNRLST</sequence>
<proteinExistence type="predicted"/>
<dbReference type="InterPro" id="IPR001623">
    <property type="entry name" value="DnaJ_domain"/>
</dbReference>
<dbReference type="SUPFAM" id="SSF46565">
    <property type="entry name" value="Chaperone J-domain"/>
    <property type="match status" value="1"/>
</dbReference>
<dbReference type="PRINTS" id="PR00625">
    <property type="entry name" value="JDOMAIN"/>
</dbReference>
<dbReference type="AlphaFoldDB" id="A0A484H707"/>
<dbReference type="InterPro" id="IPR036869">
    <property type="entry name" value="J_dom_sf"/>
</dbReference>
<gene>
    <name evidence="2" type="ORF">RIEGSTA812A_PEG_658</name>
</gene>